<gene>
    <name evidence="2" type="ORF">R5R35_011829</name>
</gene>
<dbReference type="EMBL" id="JAZDUA010000013">
    <property type="protein sequence ID" value="KAK7873485.1"/>
    <property type="molecule type" value="Genomic_DNA"/>
</dbReference>
<reference evidence="2 3" key="1">
    <citation type="submission" date="2024-03" db="EMBL/GenBank/DDBJ databases">
        <title>The genome assembly and annotation of the cricket Gryllus longicercus Weissman &amp; Gray.</title>
        <authorList>
            <person name="Szrajer S."/>
            <person name="Gray D."/>
            <person name="Ylla G."/>
        </authorList>
    </citation>
    <scope>NUCLEOTIDE SEQUENCE [LARGE SCALE GENOMIC DNA]</scope>
    <source>
        <strain evidence="2">DAG 2021-001</strain>
        <tissue evidence="2">Whole body minus gut</tissue>
    </source>
</reference>
<feature type="compositionally biased region" description="Basic residues" evidence="1">
    <location>
        <begin position="50"/>
        <end position="60"/>
    </location>
</feature>
<accession>A0AAN9W4R0</accession>
<name>A0AAN9W4R0_9ORTH</name>
<proteinExistence type="predicted"/>
<evidence type="ECO:0000313" key="2">
    <source>
        <dbReference type="EMBL" id="KAK7873485.1"/>
    </source>
</evidence>
<keyword evidence="3" id="KW-1185">Reference proteome</keyword>
<evidence type="ECO:0000313" key="3">
    <source>
        <dbReference type="Proteomes" id="UP001378592"/>
    </source>
</evidence>
<dbReference type="Proteomes" id="UP001378592">
    <property type="component" value="Unassembled WGS sequence"/>
</dbReference>
<feature type="compositionally biased region" description="Low complexity" evidence="1">
    <location>
        <begin position="76"/>
        <end position="100"/>
    </location>
</feature>
<comment type="caution">
    <text evidence="2">The sequence shown here is derived from an EMBL/GenBank/DDBJ whole genome shotgun (WGS) entry which is preliminary data.</text>
</comment>
<organism evidence="2 3">
    <name type="scientific">Gryllus longicercus</name>
    <dbReference type="NCBI Taxonomy" id="2509291"/>
    <lineage>
        <taxon>Eukaryota</taxon>
        <taxon>Metazoa</taxon>
        <taxon>Ecdysozoa</taxon>
        <taxon>Arthropoda</taxon>
        <taxon>Hexapoda</taxon>
        <taxon>Insecta</taxon>
        <taxon>Pterygota</taxon>
        <taxon>Neoptera</taxon>
        <taxon>Polyneoptera</taxon>
        <taxon>Orthoptera</taxon>
        <taxon>Ensifera</taxon>
        <taxon>Gryllidea</taxon>
        <taxon>Grylloidea</taxon>
        <taxon>Gryllidae</taxon>
        <taxon>Gryllinae</taxon>
        <taxon>Gryllus</taxon>
    </lineage>
</organism>
<feature type="region of interest" description="Disordered" evidence="1">
    <location>
        <begin position="50"/>
        <end position="100"/>
    </location>
</feature>
<sequence>MICIRKKYSLEIERFMHIAEMQPQHHRAHLTTILIVSLISAFARTRATHLHRRRQRHKQRCWAYQSGSAAAPPPEQQRAAPGITSASGASTAATSKDPAH</sequence>
<protein>
    <submittedName>
        <fullName evidence="2">Uncharacterized protein</fullName>
    </submittedName>
</protein>
<evidence type="ECO:0000256" key="1">
    <source>
        <dbReference type="SAM" id="MobiDB-lite"/>
    </source>
</evidence>
<dbReference type="AlphaFoldDB" id="A0AAN9W4R0"/>